<dbReference type="GO" id="GO:0005506">
    <property type="term" value="F:iron ion binding"/>
    <property type="evidence" value="ECO:0007669"/>
    <property type="project" value="InterPro"/>
</dbReference>
<dbReference type="Gene3D" id="1.10.630.10">
    <property type="entry name" value="Cytochrome P450"/>
    <property type="match status" value="1"/>
</dbReference>
<dbReference type="AlphaFoldDB" id="A0AAN8V9P0"/>
<dbReference type="PANTHER" id="PTHR47955:SF11">
    <property type="entry name" value="4-HYDROXYPHENYLACETALDEHYDE OXIME MONOOXYGENASE"/>
    <property type="match status" value="1"/>
</dbReference>
<dbReference type="GO" id="GO:0016705">
    <property type="term" value="F:oxidoreductase activity, acting on paired donors, with incorporation or reduction of molecular oxygen"/>
    <property type="evidence" value="ECO:0007669"/>
    <property type="project" value="InterPro"/>
</dbReference>
<dbReference type="SUPFAM" id="SSF48264">
    <property type="entry name" value="Cytochrome P450"/>
    <property type="match status" value="1"/>
</dbReference>
<protein>
    <submittedName>
        <fullName evidence="5">Cytochrome P450</fullName>
    </submittedName>
</protein>
<comment type="caution">
    <text evidence="5">The sequence shown here is derived from an EMBL/GenBank/DDBJ whole genome shotgun (WGS) entry which is preliminary data.</text>
</comment>
<evidence type="ECO:0000313" key="6">
    <source>
        <dbReference type="Proteomes" id="UP001370490"/>
    </source>
</evidence>
<keyword evidence="4" id="KW-0732">Signal</keyword>
<keyword evidence="3" id="KW-0408">Iron</keyword>
<reference evidence="5 6" key="1">
    <citation type="submission" date="2023-12" db="EMBL/GenBank/DDBJ databases">
        <title>A high-quality genome assembly for Dillenia turbinata (Dilleniales).</title>
        <authorList>
            <person name="Chanderbali A."/>
        </authorList>
    </citation>
    <scope>NUCLEOTIDE SEQUENCE [LARGE SCALE GENOMIC DNA]</scope>
    <source>
        <strain evidence="5">LSX21</strain>
        <tissue evidence="5">Leaf</tissue>
    </source>
</reference>
<dbReference type="PRINTS" id="PR00463">
    <property type="entry name" value="EP450I"/>
</dbReference>
<evidence type="ECO:0000256" key="1">
    <source>
        <dbReference type="ARBA" id="ARBA00010617"/>
    </source>
</evidence>
<organism evidence="5 6">
    <name type="scientific">Dillenia turbinata</name>
    <dbReference type="NCBI Taxonomy" id="194707"/>
    <lineage>
        <taxon>Eukaryota</taxon>
        <taxon>Viridiplantae</taxon>
        <taxon>Streptophyta</taxon>
        <taxon>Embryophyta</taxon>
        <taxon>Tracheophyta</taxon>
        <taxon>Spermatophyta</taxon>
        <taxon>Magnoliopsida</taxon>
        <taxon>eudicotyledons</taxon>
        <taxon>Gunneridae</taxon>
        <taxon>Pentapetalae</taxon>
        <taxon>Dilleniales</taxon>
        <taxon>Dilleniaceae</taxon>
        <taxon>Dillenia</taxon>
    </lineage>
</organism>
<sequence length="308" mass="34928">MYTISLSLAFLLVLATVVLSWHRRHHRSKSSPVTLPPSPPKLPLVGHLHLVTDMPHHDFARLARKLGPIFYLRLGRVPTIVISSAQLAREVLKTHDHVFANRPQLISTQYISFGCSDARKICVVELLSAKRVNSFQLIRLEETNRLLNSLATRSGSEVNISGLLLELANDVLCRVAFGRRFEAKSRLGEVLVESQELFAGFSLGDFYPEWGWVSTLTGYRRRLERNLKDLKEVCDEIIREHMNEKKSFEEEVEKGDFLDVLMRVQRRVDLENPKRSASQMILLHPQKSLSPCRELSSAGLALAAENGN</sequence>
<keyword evidence="2" id="KW-0479">Metal-binding</keyword>
<proteinExistence type="inferred from homology"/>
<dbReference type="GO" id="GO:0004497">
    <property type="term" value="F:monooxygenase activity"/>
    <property type="evidence" value="ECO:0007669"/>
    <property type="project" value="InterPro"/>
</dbReference>
<comment type="similarity">
    <text evidence="1">Belongs to the cytochrome P450 family.</text>
</comment>
<dbReference type="Pfam" id="PF00067">
    <property type="entry name" value="p450"/>
    <property type="match status" value="1"/>
</dbReference>
<dbReference type="GO" id="GO:0020037">
    <property type="term" value="F:heme binding"/>
    <property type="evidence" value="ECO:0007669"/>
    <property type="project" value="InterPro"/>
</dbReference>
<name>A0AAN8V9P0_9MAGN</name>
<accession>A0AAN8V9P0</accession>
<dbReference type="Proteomes" id="UP001370490">
    <property type="component" value="Unassembled WGS sequence"/>
</dbReference>
<keyword evidence="6" id="KW-1185">Reference proteome</keyword>
<evidence type="ECO:0000313" key="5">
    <source>
        <dbReference type="EMBL" id="KAK6930893.1"/>
    </source>
</evidence>
<feature type="signal peptide" evidence="4">
    <location>
        <begin position="1"/>
        <end position="20"/>
    </location>
</feature>
<evidence type="ECO:0000256" key="4">
    <source>
        <dbReference type="SAM" id="SignalP"/>
    </source>
</evidence>
<dbReference type="InterPro" id="IPR036396">
    <property type="entry name" value="Cyt_P450_sf"/>
</dbReference>
<evidence type="ECO:0000256" key="2">
    <source>
        <dbReference type="ARBA" id="ARBA00022723"/>
    </source>
</evidence>
<dbReference type="InterPro" id="IPR002401">
    <property type="entry name" value="Cyt_P450_E_grp-I"/>
</dbReference>
<dbReference type="InterPro" id="IPR001128">
    <property type="entry name" value="Cyt_P450"/>
</dbReference>
<dbReference type="EMBL" id="JBAMMX010000011">
    <property type="protein sequence ID" value="KAK6930893.1"/>
    <property type="molecule type" value="Genomic_DNA"/>
</dbReference>
<gene>
    <name evidence="5" type="ORF">RJ641_002686</name>
</gene>
<feature type="chain" id="PRO_5042848032" evidence="4">
    <location>
        <begin position="21"/>
        <end position="308"/>
    </location>
</feature>
<evidence type="ECO:0000256" key="3">
    <source>
        <dbReference type="ARBA" id="ARBA00023004"/>
    </source>
</evidence>
<dbReference type="PANTHER" id="PTHR47955">
    <property type="entry name" value="CYTOCHROME P450 FAMILY 71 PROTEIN"/>
    <property type="match status" value="1"/>
</dbReference>